<protein>
    <submittedName>
        <fullName evidence="2">Uncharacterized protein</fullName>
    </submittedName>
</protein>
<feature type="chain" id="PRO_5045405090" evidence="1">
    <location>
        <begin position="25"/>
        <end position="88"/>
    </location>
</feature>
<sequence length="88" mass="9705">MHKRFLSAGAALALTFAAAGPAFAMSRLTVHRGRGILLPVYVTSKHYWLYPGPIPRRRSVADNYDYIRLVAEPVGNIVPVGPDLGFPW</sequence>
<organism evidence="2 3">
    <name type="scientific">Candidatus Rhodoblastus alkanivorans</name>
    <dbReference type="NCBI Taxonomy" id="2954117"/>
    <lineage>
        <taxon>Bacteria</taxon>
        <taxon>Pseudomonadati</taxon>
        <taxon>Pseudomonadota</taxon>
        <taxon>Alphaproteobacteria</taxon>
        <taxon>Hyphomicrobiales</taxon>
        <taxon>Rhodoblastaceae</taxon>
        <taxon>Rhodoblastus</taxon>
    </lineage>
</organism>
<keyword evidence="1" id="KW-0732">Signal</keyword>
<gene>
    <name evidence="2" type="ORF">K2U94_15650</name>
</gene>
<evidence type="ECO:0000313" key="2">
    <source>
        <dbReference type="EMBL" id="MCI4684178.1"/>
    </source>
</evidence>
<dbReference type="EMBL" id="JAIVFP010000001">
    <property type="protein sequence ID" value="MCI4684178.1"/>
    <property type="molecule type" value="Genomic_DNA"/>
</dbReference>
<keyword evidence="3" id="KW-1185">Reference proteome</keyword>
<comment type="caution">
    <text evidence="2">The sequence shown here is derived from an EMBL/GenBank/DDBJ whole genome shotgun (WGS) entry which is preliminary data.</text>
</comment>
<dbReference type="RefSeq" id="WP_243068086.1">
    <property type="nucleotide sequence ID" value="NZ_JAIVFK010000015.1"/>
</dbReference>
<proteinExistence type="predicted"/>
<accession>A0ABS9Z916</accession>
<feature type="signal peptide" evidence="1">
    <location>
        <begin position="1"/>
        <end position="24"/>
    </location>
</feature>
<evidence type="ECO:0000313" key="3">
    <source>
        <dbReference type="Proteomes" id="UP001139104"/>
    </source>
</evidence>
<name>A0ABS9Z916_9HYPH</name>
<evidence type="ECO:0000256" key="1">
    <source>
        <dbReference type="SAM" id="SignalP"/>
    </source>
</evidence>
<reference evidence="2" key="1">
    <citation type="journal article" date="2022" name="ISME J.">
        <title>Identification of active gaseous-alkane degraders at natural gas seeps.</title>
        <authorList>
            <person name="Farhan Ul Haque M."/>
            <person name="Hernandez M."/>
            <person name="Crombie A.T."/>
            <person name="Murrell J.C."/>
        </authorList>
    </citation>
    <scope>NUCLEOTIDE SEQUENCE</scope>
    <source>
        <strain evidence="2">PC2</strain>
    </source>
</reference>
<dbReference type="Proteomes" id="UP001139104">
    <property type="component" value="Unassembled WGS sequence"/>
</dbReference>